<accession>A0A8H7W2P7</accession>
<feature type="compositionally biased region" description="Polar residues" evidence="1">
    <location>
        <begin position="574"/>
        <end position="588"/>
    </location>
</feature>
<dbReference type="InterPro" id="IPR048537">
    <property type="entry name" value="RRN6_HB"/>
</dbReference>
<gene>
    <name evidence="5" type="ORF">IFR04_013918</name>
</gene>
<feature type="compositionally biased region" description="Basic residues" evidence="1">
    <location>
        <begin position="971"/>
        <end position="984"/>
    </location>
</feature>
<name>A0A8H7W2P7_9HELO</name>
<evidence type="ECO:0000259" key="4">
    <source>
        <dbReference type="Pfam" id="PF20640"/>
    </source>
</evidence>
<feature type="region of interest" description="Disordered" evidence="1">
    <location>
        <begin position="569"/>
        <end position="591"/>
    </location>
</feature>
<dbReference type="InterPro" id="IPR048536">
    <property type="entry name" value="Rrn6_K-rich"/>
</dbReference>
<evidence type="ECO:0000259" key="2">
    <source>
        <dbReference type="Pfam" id="PF10214"/>
    </source>
</evidence>
<feature type="domain" description="RRN6 helical bundle" evidence="4">
    <location>
        <begin position="560"/>
        <end position="762"/>
    </location>
</feature>
<feature type="domain" description="RRN6 beta-propeller" evidence="2">
    <location>
        <begin position="106"/>
        <end position="467"/>
    </location>
</feature>
<dbReference type="Pfam" id="PF20640">
    <property type="entry name" value="Rrn6_HB"/>
    <property type="match status" value="1"/>
</dbReference>
<dbReference type="InterPro" id="IPR019350">
    <property type="entry name" value="RNA_pol_I-sp_TIF_RRN6-like"/>
</dbReference>
<evidence type="ECO:0008006" key="7">
    <source>
        <dbReference type="Google" id="ProtNLM"/>
    </source>
</evidence>
<dbReference type="OrthoDB" id="4090074at2759"/>
<evidence type="ECO:0000259" key="3">
    <source>
        <dbReference type="Pfam" id="PF20639"/>
    </source>
</evidence>
<feature type="region of interest" description="Disordered" evidence="1">
    <location>
        <begin position="947"/>
        <end position="984"/>
    </location>
</feature>
<feature type="domain" description="RRN6 K-rich C-terminal" evidence="3">
    <location>
        <begin position="866"/>
        <end position="983"/>
    </location>
</feature>
<evidence type="ECO:0000313" key="6">
    <source>
        <dbReference type="Proteomes" id="UP000664132"/>
    </source>
</evidence>
<dbReference type="PANTHER" id="PTHR28221:SF2">
    <property type="entry name" value="RNA POLYMERASE I-SPECIFIC TRANSCRIPTION INITIATION FACTOR RRN6"/>
    <property type="match status" value="1"/>
</dbReference>
<organism evidence="5 6">
    <name type="scientific">Cadophora malorum</name>
    <dbReference type="NCBI Taxonomy" id="108018"/>
    <lineage>
        <taxon>Eukaryota</taxon>
        <taxon>Fungi</taxon>
        <taxon>Dikarya</taxon>
        <taxon>Ascomycota</taxon>
        <taxon>Pezizomycotina</taxon>
        <taxon>Leotiomycetes</taxon>
        <taxon>Helotiales</taxon>
        <taxon>Ploettnerulaceae</taxon>
        <taxon>Cadophora</taxon>
    </lineage>
</organism>
<keyword evidence="6" id="KW-1185">Reference proteome</keyword>
<dbReference type="GO" id="GO:0001163">
    <property type="term" value="F:RNA polymerase I transcription regulatory region sequence-specific DNA binding"/>
    <property type="evidence" value="ECO:0007669"/>
    <property type="project" value="TreeGrafter"/>
</dbReference>
<evidence type="ECO:0000313" key="5">
    <source>
        <dbReference type="EMBL" id="KAG4412932.1"/>
    </source>
</evidence>
<dbReference type="GO" id="GO:0001179">
    <property type="term" value="F:RNA polymerase I general transcription initiation factor binding"/>
    <property type="evidence" value="ECO:0007669"/>
    <property type="project" value="TreeGrafter"/>
</dbReference>
<dbReference type="GO" id="GO:0070860">
    <property type="term" value="C:RNA polymerase I core factor complex"/>
    <property type="evidence" value="ECO:0007669"/>
    <property type="project" value="TreeGrafter"/>
</dbReference>
<dbReference type="Pfam" id="PF20639">
    <property type="entry name" value="Rrn6_K-rich"/>
    <property type="match status" value="1"/>
</dbReference>
<dbReference type="InterPro" id="IPR048535">
    <property type="entry name" value="RRN6_beta-prop"/>
</dbReference>
<dbReference type="Proteomes" id="UP000664132">
    <property type="component" value="Unassembled WGS sequence"/>
</dbReference>
<dbReference type="Pfam" id="PF10214">
    <property type="entry name" value="Rrn6_beta-prop"/>
    <property type="match status" value="1"/>
</dbReference>
<reference evidence="5" key="1">
    <citation type="submission" date="2021-02" db="EMBL/GenBank/DDBJ databases">
        <title>Genome sequence Cadophora malorum strain M34.</title>
        <authorList>
            <person name="Stefanovic E."/>
            <person name="Vu D."/>
            <person name="Scully C."/>
            <person name="Dijksterhuis J."/>
            <person name="Roader J."/>
            <person name="Houbraken J."/>
        </authorList>
    </citation>
    <scope>NUCLEOTIDE SEQUENCE</scope>
    <source>
        <strain evidence="5">M34</strain>
    </source>
</reference>
<dbReference type="PANTHER" id="PTHR28221">
    <property type="entry name" value="RNA POLYMERASE I-SPECIFIC TRANSCRIPTION INITIATION FACTOR RRN6"/>
    <property type="match status" value="1"/>
</dbReference>
<evidence type="ECO:0000256" key="1">
    <source>
        <dbReference type="SAM" id="MobiDB-lite"/>
    </source>
</evidence>
<protein>
    <recommendedName>
        <fullName evidence="7">RNA polymerase I-specific transcription initiation factor RRN6-like protein</fullName>
    </recommendedName>
</protein>
<comment type="caution">
    <text evidence="5">The sequence shown here is derived from an EMBL/GenBank/DDBJ whole genome shotgun (WGS) entry which is preliminary data.</text>
</comment>
<sequence>MADHRVTDLAIGHPGKATYDSEEQEWVFSQTLTDGVSISQLLPFEERVSPTGHIPLNIDGKASITIQNQMRWLSKTLPETFSAKPIAARLVTGSLEASPESSSDLGSLLAIGRAYDPERVSGVRRPQIIAVSWGAAGHILRLIKPRVETRGWGKMSGARLSVLNVDFLDAGHWMGTGGTIRQIVAAEVENERECWLAVRQTTVVTLFRPIYGRIHTKAGASGRSAFASSMLDANPRASLTAQRTGSKSHSDVSFNPWFSRQIAVVDTLGFWSVWEVDTKYNHSKTDSEILVPKKTGGFYDCWVKDEASKTPEGGHFDGWYRIIWASNLSTIVVLNRRHISVFDIKAQSKLLGRIDIFPAGNTDWILDIQRSTADVSHLYVLTTSRIFWLEIIPAGEHKDDHIEAGGRILLSYFHFLSAEDETLKLAPLKSDKVSVAIVSAKNRVVTYYTFQKPQAQAHASSKGTFSLLLSSDQDWSPQLQSFKFLPCHLVLSANPFSGPGPKYVEDGVEFFQLWAVTSNLGLCSALSAVAPHGTKSPAVVAPDTKLLLSSRFLGPKFVSEDDDFVVRDDKKRSNISQQNMVSQASNTGAHAPEKDDLRFRVNWRRIFEKVFLDQSSQEELQSRVSKPVPEFPELLSIAADDIMQRKELEGSISATLAEMIGIPRQGEDVEQASLVLHVFLNSLNQEQDLENRWRLAVRDLTLGTGIKFPENDQATYADPLKIFDQLVGYWMTSLPIEFPNIVRHAKFKVIRQLAMDLCLNSIGLSLQDRALDHVVETAPIDEETVAASLSKDGRLTRENWPLLFSSQRVATQDDPGLTLPTPNQTPSLYSQATSASGLAEDASIARLRQYAPSIKAKPEFSANTNASVLSHWPSALADPAEYSYESAKKVWAAANTEDDDARSSRKVKARRRRRTEEFVKAVEPAVSRRLTLTAGSQPEIIEKMFSSQPVNEVPMTQPDRGAYGSRSVQQAKKKVKKARTAGFK</sequence>
<proteinExistence type="predicted"/>
<dbReference type="AlphaFoldDB" id="A0A8H7W2P7"/>
<dbReference type="EMBL" id="JAFJYH010000343">
    <property type="protein sequence ID" value="KAG4412932.1"/>
    <property type="molecule type" value="Genomic_DNA"/>
</dbReference>
<dbReference type="GO" id="GO:0042790">
    <property type="term" value="P:nucleolar large rRNA transcription by RNA polymerase I"/>
    <property type="evidence" value="ECO:0007669"/>
    <property type="project" value="TreeGrafter"/>
</dbReference>